<organism evidence="4 5">
    <name type="scientific">Sharpea porci</name>
    <dbReference type="NCBI Taxonomy" id="2652286"/>
    <lineage>
        <taxon>Bacteria</taxon>
        <taxon>Bacillati</taxon>
        <taxon>Bacillota</taxon>
        <taxon>Erysipelotrichia</taxon>
        <taxon>Erysipelotrichales</taxon>
        <taxon>Coprobacillaceae</taxon>
        <taxon>Sharpea</taxon>
    </lineage>
</organism>
<dbReference type="Proteomes" id="UP000442619">
    <property type="component" value="Unassembled WGS sequence"/>
</dbReference>
<reference evidence="4 5" key="1">
    <citation type="submission" date="2019-08" db="EMBL/GenBank/DDBJ databases">
        <title>In-depth cultivation of the pig gut microbiome towards novel bacterial diversity and tailored functional studies.</title>
        <authorList>
            <person name="Wylensek D."/>
            <person name="Hitch T.C.A."/>
            <person name="Clavel T."/>
        </authorList>
    </citation>
    <scope>NUCLEOTIDE SEQUENCE [LARGE SCALE GENOMIC DNA]</scope>
    <source>
        <strain evidence="4 5">CA-Schmier-601-WT-3</strain>
    </source>
</reference>
<keyword evidence="1 2" id="KW-0238">DNA-binding</keyword>
<dbReference type="RefSeq" id="WP_154514832.1">
    <property type="nucleotide sequence ID" value="NZ_JAQXUV010000041.1"/>
</dbReference>
<name>A0A844FTT4_9FIRM</name>
<protein>
    <submittedName>
        <fullName evidence="4">TetR/AcrR family transcriptional regulator</fullName>
    </submittedName>
</protein>
<dbReference type="PANTHER" id="PTHR43479">
    <property type="entry name" value="ACREF/ENVCD OPERON REPRESSOR-RELATED"/>
    <property type="match status" value="1"/>
</dbReference>
<dbReference type="InterPro" id="IPR001647">
    <property type="entry name" value="HTH_TetR"/>
</dbReference>
<feature type="domain" description="HTH tetR-type" evidence="3">
    <location>
        <begin position="9"/>
        <end position="69"/>
    </location>
</feature>
<accession>A0A844FTT4</accession>
<sequence length="177" mass="20767">MRRKNLNSELIKEYMVEALLLLMEEKSFEKITIGEITDKAGVNRSSYYRHFNMKEDLLRWYFYKIIGEIEKENVSFQDYTYSIFKTFLAHKRGILIIHQAKLSYLLLDALNACFHVDTTDTKSTLEQFQTAWHVGGIYNGMLLWFEHGMKESAQLMTDITLSFRPAGSLSLRDMKKA</sequence>
<evidence type="ECO:0000256" key="1">
    <source>
        <dbReference type="ARBA" id="ARBA00023125"/>
    </source>
</evidence>
<gene>
    <name evidence="4" type="ORF">FYJ79_04335</name>
</gene>
<keyword evidence="5" id="KW-1185">Reference proteome</keyword>
<evidence type="ECO:0000313" key="4">
    <source>
        <dbReference type="EMBL" id="MST88810.1"/>
    </source>
</evidence>
<comment type="caution">
    <text evidence="4">The sequence shown here is derived from an EMBL/GenBank/DDBJ whole genome shotgun (WGS) entry which is preliminary data.</text>
</comment>
<dbReference type="PROSITE" id="PS50977">
    <property type="entry name" value="HTH_TETR_2"/>
    <property type="match status" value="1"/>
</dbReference>
<dbReference type="GO" id="GO:0003677">
    <property type="term" value="F:DNA binding"/>
    <property type="evidence" value="ECO:0007669"/>
    <property type="project" value="UniProtKB-UniRule"/>
</dbReference>
<proteinExistence type="predicted"/>
<dbReference type="Pfam" id="PF00440">
    <property type="entry name" value="TetR_N"/>
    <property type="match status" value="1"/>
</dbReference>
<evidence type="ECO:0000256" key="2">
    <source>
        <dbReference type="PROSITE-ProRule" id="PRU00335"/>
    </source>
</evidence>
<feature type="DNA-binding region" description="H-T-H motif" evidence="2">
    <location>
        <begin position="32"/>
        <end position="51"/>
    </location>
</feature>
<dbReference type="PRINTS" id="PR00455">
    <property type="entry name" value="HTHTETR"/>
</dbReference>
<dbReference type="AlphaFoldDB" id="A0A844FTT4"/>
<evidence type="ECO:0000313" key="5">
    <source>
        <dbReference type="Proteomes" id="UP000442619"/>
    </source>
</evidence>
<dbReference type="EMBL" id="VUNM01000006">
    <property type="protein sequence ID" value="MST88810.1"/>
    <property type="molecule type" value="Genomic_DNA"/>
</dbReference>
<dbReference type="InterPro" id="IPR009057">
    <property type="entry name" value="Homeodomain-like_sf"/>
</dbReference>
<evidence type="ECO:0000259" key="3">
    <source>
        <dbReference type="PROSITE" id="PS50977"/>
    </source>
</evidence>
<dbReference type="Gene3D" id="1.10.357.10">
    <property type="entry name" value="Tetracycline Repressor, domain 2"/>
    <property type="match status" value="1"/>
</dbReference>
<dbReference type="PANTHER" id="PTHR43479:SF11">
    <property type="entry name" value="ACREF_ENVCD OPERON REPRESSOR-RELATED"/>
    <property type="match status" value="1"/>
</dbReference>
<dbReference type="SUPFAM" id="SSF46689">
    <property type="entry name" value="Homeodomain-like"/>
    <property type="match status" value="1"/>
</dbReference>
<dbReference type="InterPro" id="IPR050624">
    <property type="entry name" value="HTH-type_Tx_Regulator"/>
</dbReference>